<dbReference type="GO" id="GO:0004622">
    <property type="term" value="F:phosphatidylcholine lysophospholipase activity"/>
    <property type="evidence" value="ECO:0007669"/>
    <property type="project" value="TreeGrafter"/>
</dbReference>
<sequence length="361" mass="40280">MAMVNSKPLKKPLGRTLKERLFQEQQMKNRYRSSSPRAYCSNRRTGSCLKLLLLLAVFPGLLYFFGNPQTETPIPDKEAVIITKTQEEEGNNSGMLSDNNKKDATPYQAVVPDVQDENVKSKSNTIRVVPLATLHERPVRIFCYGDSLTAGVAPPAQDQFPYAETLQQSLIDKAKSRGKNTLSFEVEHAGFPGWTAKKLQDQLKSPARSEVQTKLLQRDPLNPDSSYYDLLIFFAGTNDLGHENESEQSIVTNILNVHAWAHHVARIPFTIAMPIPGSAFQSRNSAAANRAATINKGLQSVIRKNFPHFSTSSASTLWTPFPISYGAEKEDWALDGLHLSQHGYQQLGEYLASIIHERLIV</sequence>
<dbReference type="CDD" id="cd00229">
    <property type="entry name" value="SGNH_hydrolase"/>
    <property type="match status" value="1"/>
</dbReference>
<keyword evidence="3" id="KW-1185">Reference proteome</keyword>
<accession>A0A9K3PR14</accession>
<feature type="domain" description="SGNH hydrolase-type esterase" evidence="1">
    <location>
        <begin position="143"/>
        <end position="345"/>
    </location>
</feature>
<dbReference type="PANTHER" id="PTHR30383:SF5">
    <property type="entry name" value="SGNH HYDROLASE-TYPE ESTERASE DOMAIN-CONTAINING PROTEIN"/>
    <property type="match status" value="1"/>
</dbReference>
<protein>
    <submittedName>
        <fullName evidence="2">GDSL-like lipase/acylhydrolase family protein</fullName>
    </submittedName>
</protein>
<proteinExistence type="predicted"/>
<evidence type="ECO:0000313" key="2">
    <source>
        <dbReference type="EMBL" id="KAG7356785.1"/>
    </source>
</evidence>
<dbReference type="Pfam" id="PF13472">
    <property type="entry name" value="Lipase_GDSL_2"/>
    <property type="match status" value="1"/>
</dbReference>
<dbReference type="PANTHER" id="PTHR30383">
    <property type="entry name" value="THIOESTERASE 1/PROTEASE 1/LYSOPHOSPHOLIPASE L1"/>
    <property type="match status" value="1"/>
</dbReference>
<reference evidence="2" key="2">
    <citation type="submission" date="2021-04" db="EMBL/GenBank/DDBJ databases">
        <authorList>
            <person name="Podell S."/>
        </authorList>
    </citation>
    <scope>NUCLEOTIDE SEQUENCE</scope>
    <source>
        <strain evidence="2">Hildebrandi</strain>
    </source>
</reference>
<dbReference type="InterPro" id="IPR051532">
    <property type="entry name" value="Ester_Hydrolysis_Enzymes"/>
</dbReference>
<comment type="caution">
    <text evidence="2">The sequence shown here is derived from an EMBL/GenBank/DDBJ whole genome shotgun (WGS) entry which is preliminary data.</text>
</comment>
<dbReference type="EMBL" id="JAGRRH010000015">
    <property type="protein sequence ID" value="KAG7356785.1"/>
    <property type="molecule type" value="Genomic_DNA"/>
</dbReference>
<evidence type="ECO:0000259" key="1">
    <source>
        <dbReference type="Pfam" id="PF13472"/>
    </source>
</evidence>
<name>A0A9K3PR14_9STRA</name>
<evidence type="ECO:0000313" key="3">
    <source>
        <dbReference type="Proteomes" id="UP000693970"/>
    </source>
</evidence>
<gene>
    <name evidence="2" type="ORF">IV203_001471</name>
</gene>
<dbReference type="AlphaFoldDB" id="A0A9K3PR14"/>
<dbReference type="InterPro" id="IPR013830">
    <property type="entry name" value="SGNH_hydro"/>
</dbReference>
<organism evidence="2 3">
    <name type="scientific">Nitzschia inconspicua</name>
    <dbReference type="NCBI Taxonomy" id="303405"/>
    <lineage>
        <taxon>Eukaryota</taxon>
        <taxon>Sar</taxon>
        <taxon>Stramenopiles</taxon>
        <taxon>Ochrophyta</taxon>
        <taxon>Bacillariophyta</taxon>
        <taxon>Bacillariophyceae</taxon>
        <taxon>Bacillariophycidae</taxon>
        <taxon>Bacillariales</taxon>
        <taxon>Bacillariaceae</taxon>
        <taxon>Nitzschia</taxon>
    </lineage>
</organism>
<dbReference type="OrthoDB" id="45880at2759"/>
<reference evidence="2" key="1">
    <citation type="journal article" date="2021" name="Sci. Rep.">
        <title>Diploid genomic architecture of Nitzschia inconspicua, an elite biomass production diatom.</title>
        <authorList>
            <person name="Oliver A."/>
            <person name="Podell S."/>
            <person name="Pinowska A."/>
            <person name="Traller J.C."/>
            <person name="Smith S.R."/>
            <person name="McClure R."/>
            <person name="Beliaev A."/>
            <person name="Bohutskyi P."/>
            <person name="Hill E.A."/>
            <person name="Rabines A."/>
            <person name="Zheng H."/>
            <person name="Allen L.Z."/>
            <person name="Kuo A."/>
            <person name="Grigoriev I.V."/>
            <person name="Allen A.E."/>
            <person name="Hazlebeck D."/>
            <person name="Allen E.E."/>
        </authorList>
    </citation>
    <scope>NUCLEOTIDE SEQUENCE</scope>
    <source>
        <strain evidence="2">Hildebrandi</strain>
    </source>
</reference>
<dbReference type="Proteomes" id="UP000693970">
    <property type="component" value="Unassembled WGS sequence"/>
</dbReference>